<evidence type="ECO:0000256" key="3">
    <source>
        <dbReference type="ARBA" id="ARBA00022519"/>
    </source>
</evidence>
<evidence type="ECO:0000256" key="4">
    <source>
        <dbReference type="ARBA" id="ARBA00022692"/>
    </source>
</evidence>
<evidence type="ECO:0000256" key="7">
    <source>
        <dbReference type="SAM" id="Phobius"/>
    </source>
</evidence>
<evidence type="ECO:0000256" key="6">
    <source>
        <dbReference type="ARBA" id="ARBA00023136"/>
    </source>
</evidence>
<feature type="transmembrane region" description="Helical" evidence="7">
    <location>
        <begin position="331"/>
        <end position="350"/>
    </location>
</feature>
<organism evidence="9 10">
    <name type="scientific">Arthrobacter nitrophenolicus</name>
    <dbReference type="NCBI Taxonomy" id="683150"/>
    <lineage>
        <taxon>Bacteria</taxon>
        <taxon>Bacillati</taxon>
        <taxon>Actinomycetota</taxon>
        <taxon>Actinomycetes</taxon>
        <taxon>Micrococcales</taxon>
        <taxon>Micrococcaceae</taxon>
        <taxon>Arthrobacter</taxon>
    </lineage>
</organism>
<evidence type="ECO:0000313" key="10">
    <source>
        <dbReference type="Proteomes" id="UP000294621"/>
    </source>
</evidence>
<comment type="caution">
    <text evidence="9">The sequence shown here is derived from an EMBL/GenBank/DDBJ whole genome shotgun (WGS) entry which is preliminary data.</text>
</comment>
<evidence type="ECO:0000256" key="2">
    <source>
        <dbReference type="ARBA" id="ARBA00022475"/>
    </source>
</evidence>
<comment type="subcellular location">
    <subcellularLocation>
        <location evidence="1">Cell inner membrane</location>
        <topology evidence="1">Multi-pass membrane protein</topology>
    </subcellularLocation>
</comment>
<dbReference type="InterPro" id="IPR010656">
    <property type="entry name" value="DctM"/>
</dbReference>
<name>A0A4R5Y2I1_9MICC</name>
<feature type="transmembrane region" description="Helical" evidence="7">
    <location>
        <begin position="210"/>
        <end position="232"/>
    </location>
</feature>
<feature type="transmembrane region" description="Helical" evidence="7">
    <location>
        <begin position="266"/>
        <end position="290"/>
    </location>
</feature>
<accession>A0A4R5Y2I1</accession>
<dbReference type="STRING" id="683150.G205_08283"/>
<feature type="transmembrane region" description="Helical" evidence="7">
    <location>
        <begin position="165"/>
        <end position="190"/>
    </location>
</feature>
<feature type="transmembrane region" description="Helical" evidence="7">
    <location>
        <begin position="48"/>
        <end position="68"/>
    </location>
</feature>
<keyword evidence="3" id="KW-0997">Cell inner membrane</keyword>
<dbReference type="InterPro" id="IPR004681">
    <property type="entry name" value="TRAP_DctM"/>
</dbReference>
<dbReference type="RefSeq" id="WP_133347611.1">
    <property type="nucleotide sequence ID" value="NZ_SMZQ01000003.1"/>
</dbReference>
<dbReference type="Proteomes" id="UP000294621">
    <property type="component" value="Unassembled WGS sequence"/>
</dbReference>
<feature type="transmembrane region" description="Helical" evidence="7">
    <location>
        <begin position="302"/>
        <end position="324"/>
    </location>
</feature>
<keyword evidence="4 7" id="KW-0812">Transmembrane</keyword>
<feature type="domain" description="TRAP C4-dicarboxylate transport system permease DctM subunit" evidence="8">
    <location>
        <begin position="6"/>
        <end position="414"/>
    </location>
</feature>
<evidence type="ECO:0000259" key="8">
    <source>
        <dbReference type="Pfam" id="PF06808"/>
    </source>
</evidence>
<dbReference type="EMBL" id="SMZQ01000003">
    <property type="protein sequence ID" value="TDL38659.1"/>
    <property type="molecule type" value="Genomic_DNA"/>
</dbReference>
<dbReference type="PANTHER" id="PTHR33362">
    <property type="entry name" value="SIALIC ACID TRAP TRANSPORTER PERMEASE PROTEIN SIAT-RELATED"/>
    <property type="match status" value="1"/>
</dbReference>
<sequence length="425" mass="44332">MSLTLLGIFLLLLLLGVPLSVSLGIGVIATLLIFDIPLELLPQSMMSSMNSFLLVAVPLFVLAGNLMSGGGISDRIFRGAEVIFGRFRGGLGQVNIASSAVFGGISGSSVADIVSLGKIEIKAMTDHKYPRPYAAAMTMVTATLSSLIPPSILMIIAASTANVSVGAALAGGFGPSVVLIIVLMLVNFFLSARHGYGEVSRTPFKKGLRIVLEGIPAMGGPVIILVGMFSGLVTPTEAAAVAVFYSLLVGIYVYRDMKWRQMPKMIVDAGLTTGTILLIAMIAGVASYIFTIDGLPAKVSSWLLSVSTDPTIVMLLIGMILIIIGTVMDKVAAILLCTPVLMPAAVSSGVDPIHFVVFLVAALAVGLVVPPVGVCLFAASYVSGLPMEKIVKAAVPLYVVMVVAVVMLAIFPQLILWPSNLLASQ</sequence>
<feature type="transmembrane region" description="Helical" evidence="7">
    <location>
        <begin position="133"/>
        <end position="159"/>
    </location>
</feature>
<evidence type="ECO:0000313" key="9">
    <source>
        <dbReference type="EMBL" id="TDL38659.1"/>
    </source>
</evidence>
<dbReference type="GO" id="GO:0022857">
    <property type="term" value="F:transmembrane transporter activity"/>
    <property type="evidence" value="ECO:0007669"/>
    <property type="project" value="TreeGrafter"/>
</dbReference>
<dbReference type="OrthoDB" id="9777699at2"/>
<dbReference type="PIRSF" id="PIRSF006066">
    <property type="entry name" value="HI0050"/>
    <property type="match status" value="1"/>
</dbReference>
<proteinExistence type="predicted"/>
<keyword evidence="5 7" id="KW-1133">Transmembrane helix</keyword>
<keyword evidence="6 7" id="KW-0472">Membrane</keyword>
<gene>
    <name evidence="9" type="ORF">E2R57_06820</name>
</gene>
<reference evidence="9 10" key="1">
    <citation type="submission" date="2019-03" db="EMBL/GenBank/DDBJ databases">
        <title>Genome Sequencing and Assembly of Various Microbes Isolated from Partially Reclaimed Soil and Acid Mine Drainage (AMD) Site.</title>
        <authorList>
            <person name="Steinbock B."/>
            <person name="Bechtold R."/>
            <person name="Sevigny J.L."/>
            <person name="Thomas D."/>
            <person name="Cuthill L.R."/>
            <person name="Aveiro Johannsen E.J."/>
            <person name="Thomas K."/>
            <person name="Ghosh A."/>
        </authorList>
    </citation>
    <scope>NUCLEOTIDE SEQUENCE [LARGE SCALE GENOMIC DNA]</scope>
    <source>
        <strain evidence="9 10">S-A1</strain>
    </source>
</reference>
<feature type="transmembrane region" description="Helical" evidence="7">
    <location>
        <begin position="394"/>
        <end position="415"/>
    </location>
</feature>
<dbReference type="NCBIfam" id="TIGR00786">
    <property type="entry name" value="dctM"/>
    <property type="match status" value="1"/>
</dbReference>
<protein>
    <submittedName>
        <fullName evidence="9">TRAP transporter large permease</fullName>
    </submittedName>
</protein>
<feature type="transmembrane region" description="Helical" evidence="7">
    <location>
        <begin position="238"/>
        <end position="254"/>
    </location>
</feature>
<dbReference type="Pfam" id="PF06808">
    <property type="entry name" value="DctM"/>
    <property type="match status" value="1"/>
</dbReference>
<feature type="transmembrane region" description="Helical" evidence="7">
    <location>
        <begin position="356"/>
        <end position="382"/>
    </location>
</feature>
<dbReference type="GO" id="GO:0005886">
    <property type="term" value="C:plasma membrane"/>
    <property type="evidence" value="ECO:0007669"/>
    <property type="project" value="UniProtKB-SubCell"/>
</dbReference>
<keyword evidence="2" id="KW-1003">Cell membrane</keyword>
<evidence type="ECO:0000256" key="5">
    <source>
        <dbReference type="ARBA" id="ARBA00022989"/>
    </source>
</evidence>
<evidence type="ECO:0000256" key="1">
    <source>
        <dbReference type="ARBA" id="ARBA00004429"/>
    </source>
</evidence>
<dbReference type="AlphaFoldDB" id="A0A4R5Y2I1"/>
<dbReference type="PANTHER" id="PTHR33362:SF2">
    <property type="entry name" value="TRAP TRANSPORTER LARGE PERMEASE PROTEIN"/>
    <property type="match status" value="1"/>
</dbReference>